<dbReference type="Pfam" id="PF19289">
    <property type="entry name" value="PmbA_TldD_3rd"/>
    <property type="match status" value="1"/>
</dbReference>
<comment type="caution">
    <text evidence="4">The sequence shown here is derived from an EMBL/GenBank/DDBJ whole genome shotgun (WGS) entry which is preliminary data.</text>
</comment>
<dbReference type="Pfam" id="PF01523">
    <property type="entry name" value="PmbA_TldD_1st"/>
    <property type="match status" value="1"/>
</dbReference>
<dbReference type="GO" id="GO:0005829">
    <property type="term" value="C:cytosol"/>
    <property type="evidence" value="ECO:0007669"/>
    <property type="project" value="TreeGrafter"/>
</dbReference>
<evidence type="ECO:0000313" key="5">
    <source>
        <dbReference type="Proteomes" id="UP000218542"/>
    </source>
</evidence>
<evidence type="ECO:0000259" key="3">
    <source>
        <dbReference type="Pfam" id="PF19289"/>
    </source>
</evidence>
<dbReference type="Gene3D" id="3.30.2290.10">
    <property type="entry name" value="PmbA/TldD superfamily"/>
    <property type="match status" value="1"/>
</dbReference>
<feature type="domain" description="Metalloprotease TldD/E N-terminal" evidence="2">
    <location>
        <begin position="20"/>
        <end position="82"/>
    </location>
</feature>
<dbReference type="RefSeq" id="WP_162532259.1">
    <property type="nucleotide sequence ID" value="NZ_BAOS01000017.1"/>
</dbReference>
<dbReference type="GO" id="GO:0008237">
    <property type="term" value="F:metallopeptidase activity"/>
    <property type="evidence" value="ECO:0007669"/>
    <property type="project" value="InterPro"/>
</dbReference>
<keyword evidence="4" id="KW-0378">Hydrolase</keyword>
<accession>A0A286TYV7</accession>
<comment type="similarity">
    <text evidence="1">Belongs to the peptidase U62 family.</text>
</comment>
<dbReference type="InterPro" id="IPR036059">
    <property type="entry name" value="TldD/PmbA_sf"/>
</dbReference>
<dbReference type="InterPro" id="IPR047657">
    <property type="entry name" value="PmbA"/>
</dbReference>
<dbReference type="InterPro" id="IPR002510">
    <property type="entry name" value="Metalloprtase-TldD/E_N"/>
</dbReference>
<dbReference type="GO" id="GO:0006508">
    <property type="term" value="P:proteolysis"/>
    <property type="evidence" value="ECO:0007669"/>
    <property type="project" value="UniProtKB-KW"/>
</dbReference>
<gene>
    <name evidence="4" type="ORF">SCALIN_C17_0106</name>
</gene>
<feature type="domain" description="Metalloprotease TldD/E C-terminal" evidence="3">
    <location>
        <begin position="217"/>
        <end position="435"/>
    </location>
</feature>
<dbReference type="InterPro" id="IPR035068">
    <property type="entry name" value="TldD/PmbA_N"/>
</dbReference>
<dbReference type="AlphaFoldDB" id="A0A286TYV7"/>
<organism evidence="4 5">
    <name type="scientific">Candidatus Scalindua japonica</name>
    <dbReference type="NCBI Taxonomy" id="1284222"/>
    <lineage>
        <taxon>Bacteria</taxon>
        <taxon>Pseudomonadati</taxon>
        <taxon>Planctomycetota</taxon>
        <taxon>Candidatus Brocadiia</taxon>
        <taxon>Candidatus Brocadiales</taxon>
        <taxon>Candidatus Scalinduaceae</taxon>
        <taxon>Candidatus Scalindua</taxon>
    </lineage>
</organism>
<keyword evidence="4" id="KW-0645">Protease</keyword>
<sequence>MNNNIEEKTLELALKNSDSAEVIYEEGESRSISFENNKLKSVYTKSIRGIGLRIIKNGKIGFSSTTDFRKPEQLVANAVESAEFGQEAKFVFQQKSQLNDIKLFDEGVVNYPIEKGIQIGKDAIEKALSVNSNYECGVSIGKGVGLSRLINSSGLDVSTQSTSFGSSMDILLVKDNGLLWTGEGESSAKVVDCLEKHTTKMLHDLRLAEKEVDVSTASYPVVFTSKAIGTLLSTFETGCNGKMVQKGVSPLTGKLGQKIIDERISIYDDPTIDFADGSYVCDDEGVSSQRTPLFESGVLKNYIFDLQTAGIMNTKSTGNGTRSFASQPSPGNSNVIIEPGEMKFDDMIKDMKTGILVDQVLGGGQSNVLAGEFSVNIDLGYFVENGEIVGRVKDCMIAGNVFDVFNNIIAIGDTSDWHGSLKAPPFYFRSVNVAGNMG</sequence>
<dbReference type="Proteomes" id="UP000218542">
    <property type="component" value="Unassembled WGS sequence"/>
</dbReference>
<evidence type="ECO:0000313" key="4">
    <source>
        <dbReference type="EMBL" id="GAX61072.1"/>
    </source>
</evidence>
<dbReference type="InterPro" id="IPR045569">
    <property type="entry name" value="Metalloprtase-TldD/E_C"/>
</dbReference>
<dbReference type="EMBL" id="BAOS01000017">
    <property type="protein sequence ID" value="GAX61072.1"/>
    <property type="molecule type" value="Genomic_DNA"/>
</dbReference>
<dbReference type="PANTHER" id="PTHR43421">
    <property type="entry name" value="METALLOPROTEASE PMBA"/>
    <property type="match status" value="1"/>
</dbReference>
<proteinExistence type="inferred from homology"/>
<name>A0A286TYV7_9BACT</name>
<evidence type="ECO:0000259" key="2">
    <source>
        <dbReference type="Pfam" id="PF01523"/>
    </source>
</evidence>
<reference evidence="4 5" key="1">
    <citation type="journal article" date="2017" name="Environ. Microbiol. Rep.">
        <title>Genetic diversity of marine anaerobic ammonium-oxidizing bacteria as revealed by genomic and proteomic analyses of 'Candidatus Scalindua japonica'.</title>
        <authorList>
            <person name="Oshiki M."/>
            <person name="Mizuto K."/>
            <person name="Kimura Z."/>
            <person name="Kindaichi T."/>
            <person name="Satoh H."/>
            <person name="Okabe S."/>
        </authorList>
    </citation>
    <scope>NUCLEOTIDE SEQUENCE [LARGE SCALE GENOMIC DNA]</scope>
    <source>
        <strain evidence="5">husup-a2</strain>
    </source>
</reference>
<keyword evidence="5" id="KW-1185">Reference proteome</keyword>
<evidence type="ECO:0000256" key="1">
    <source>
        <dbReference type="ARBA" id="ARBA00005836"/>
    </source>
</evidence>
<dbReference type="PANTHER" id="PTHR43421:SF1">
    <property type="entry name" value="METALLOPROTEASE PMBA"/>
    <property type="match status" value="1"/>
</dbReference>
<dbReference type="SUPFAM" id="SSF111283">
    <property type="entry name" value="Putative modulator of DNA gyrase, PmbA/TldD"/>
    <property type="match status" value="1"/>
</dbReference>
<protein>
    <submittedName>
        <fullName evidence="4">Zn-dependent protease and their inactivated homolog</fullName>
    </submittedName>
</protein>